<dbReference type="CDD" id="cd06170">
    <property type="entry name" value="LuxR_C_like"/>
    <property type="match status" value="1"/>
</dbReference>
<keyword evidence="7" id="KW-1185">Reference proteome</keyword>
<dbReference type="Proteomes" id="UP000050417">
    <property type="component" value="Unassembled WGS sequence"/>
</dbReference>
<dbReference type="PANTHER" id="PTHR43214:SF43">
    <property type="entry name" value="TWO-COMPONENT RESPONSE REGULATOR"/>
    <property type="match status" value="1"/>
</dbReference>
<dbReference type="InterPro" id="IPR000792">
    <property type="entry name" value="Tscrpt_reg_LuxR_C"/>
</dbReference>
<keyword evidence="2" id="KW-0238">DNA-binding</keyword>
<protein>
    <submittedName>
        <fullName evidence="6">LuxR family transcriptional regulator</fullName>
    </submittedName>
</protein>
<dbReference type="PROSITE" id="PS50043">
    <property type="entry name" value="HTH_LUXR_2"/>
    <property type="match status" value="1"/>
</dbReference>
<dbReference type="SUPFAM" id="SSF46894">
    <property type="entry name" value="C-terminal effector domain of the bipartite response regulators"/>
    <property type="match status" value="1"/>
</dbReference>
<evidence type="ECO:0000313" key="7">
    <source>
        <dbReference type="Proteomes" id="UP000050417"/>
    </source>
</evidence>
<dbReference type="InterPro" id="IPR039420">
    <property type="entry name" value="WalR-like"/>
</dbReference>
<dbReference type="STRING" id="1134406.ADN00_03795"/>
<evidence type="ECO:0000259" key="5">
    <source>
        <dbReference type="PROSITE" id="PS50110"/>
    </source>
</evidence>
<proteinExistence type="predicted"/>
<sequence length="214" mass="23556">MKSETNAIKVLIVDDHAVVRKGLRSFLQAYDDLELVGEASDGDEAVQFCEKLQPDVILMDLMMPRMDGETATAIIRQRFPQVQIIALTSFKGDRLVQKLLNAGAIGYLLKNVSADELAQSIRAARSGQPTLSPEATKALINSATQPRLPDLNLTAREMEVLKLMANGFSNPQIAEKLSISRSTVKFHVSSILAKMNLNTRTEVVSFALHNHLVD</sequence>
<dbReference type="PROSITE" id="PS50110">
    <property type="entry name" value="RESPONSE_REGULATORY"/>
    <property type="match status" value="1"/>
</dbReference>
<dbReference type="InterPro" id="IPR001789">
    <property type="entry name" value="Sig_transdc_resp-reg_receiver"/>
</dbReference>
<dbReference type="SUPFAM" id="SSF52172">
    <property type="entry name" value="CheY-like"/>
    <property type="match status" value="1"/>
</dbReference>
<dbReference type="PROSITE" id="PS00622">
    <property type="entry name" value="HTH_LUXR_1"/>
    <property type="match status" value="1"/>
</dbReference>
<dbReference type="GO" id="GO:0000160">
    <property type="term" value="P:phosphorelay signal transduction system"/>
    <property type="evidence" value="ECO:0007669"/>
    <property type="project" value="InterPro"/>
</dbReference>
<dbReference type="Pfam" id="PF00072">
    <property type="entry name" value="Response_reg"/>
    <property type="match status" value="1"/>
</dbReference>
<dbReference type="GO" id="GO:0003677">
    <property type="term" value="F:DNA binding"/>
    <property type="evidence" value="ECO:0007669"/>
    <property type="project" value="UniProtKB-KW"/>
</dbReference>
<evidence type="ECO:0000256" key="2">
    <source>
        <dbReference type="ARBA" id="ARBA00023125"/>
    </source>
</evidence>
<evidence type="ECO:0000256" key="1">
    <source>
        <dbReference type="ARBA" id="ARBA00022553"/>
    </source>
</evidence>
<reference evidence="6 7" key="1">
    <citation type="submission" date="2015-07" db="EMBL/GenBank/DDBJ databases">
        <title>Genome sequence of Ornatilinea apprima DSM 23815.</title>
        <authorList>
            <person name="Hemp J."/>
            <person name="Ward L.M."/>
            <person name="Pace L.A."/>
            <person name="Fischer W.W."/>
        </authorList>
    </citation>
    <scope>NUCLEOTIDE SEQUENCE [LARGE SCALE GENOMIC DNA]</scope>
    <source>
        <strain evidence="6 7">P3M-1</strain>
    </source>
</reference>
<evidence type="ECO:0000313" key="6">
    <source>
        <dbReference type="EMBL" id="KPL79024.1"/>
    </source>
</evidence>
<feature type="modified residue" description="4-aspartylphosphate" evidence="3">
    <location>
        <position position="60"/>
    </location>
</feature>
<organism evidence="6 7">
    <name type="scientific">Ornatilinea apprima</name>
    <dbReference type="NCBI Taxonomy" id="1134406"/>
    <lineage>
        <taxon>Bacteria</taxon>
        <taxon>Bacillati</taxon>
        <taxon>Chloroflexota</taxon>
        <taxon>Anaerolineae</taxon>
        <taxon>Anaerolineales</taxon>
        <taxon>Anaerolineaceae</taxon>
        <taxon>Ornatilinea</taxon>
    </lineage>
</organism>
<dbReference type="Pfam" id="PF00196">
    <property type="entry name" value="GerE"/>
    <property type="match status" value="1"/>
</dbReference>
<dbReference type="InterPro" id="IPR058245">
    <property type="entry name" value="NreC/VraR/RcsB-like_REC"/>
</dbReference>
<accession>A0A0P6YAU5</accession>
<dbReference type="SMART" id="SM00421">
    <property type="entry name" value="HTH_LUXR"/>
    <property type="match status" value="1"/>
</dbReference>
<evidence type="ECO:0000259" key="4">
    <source>
        <dbReference type="PROSITE" id="PS50043"/>
    </source>
</evidence>
<dbReference type="CDD" id="cd17535">
    <property type="entry name" value="REC_NarL-like"/>
    <property type="match status" value="1"/>
</dbReference>
<dbReference type="InterPro" id="IPR011006">
    <property type="entry name" value="CheY-like_superfamily"/>
</dbReference>
<comment type="caution">
    <text evidence="6">The sequence shown here is derived from an EMBL/GenBank/DDBJ whole genome shotgun (WGS) entry which is preliminary data.</text>
</comment>
<dbReference type="AlphaFoldDB" id="A0A0P6YAU5"/>
<dbReference type="SMART" id="SM00448">
    <property type="entry name" value="REC"/>
    <property type="match status" value="1"/>
</dbReference>
<keyword evidence="1 3" id="KW-0597">Phosphoprotein</keyword>
<feature type="domain" description="Response regulatory" evidence="5">
    <location>
        <begin position="9"/>
        <end position="125"/>
    </location>
</feature>
<evidence type="ECO:0000256" key="3">
    <source>
        <dbReference type="PROSITE-ProRule" id="PRU00169"/>
    </source>
</evidence>
<gene>
    <name evidence="6" type="ORF">ADN00_03795</name>
</gene>
<feature type="domain" description="HTH luxR-type" evidence="4">
    <location>
        <begin position="146"/>
        <end position="211"/>
    </location>
</feature>
<dbReference type="InterPro" id="IPR016032">
    <property type="entry name" value="Sig_transdc_resp-reg_C-effctor"/>
</dbReference>
<dbReference type="PANTHER" id="PTHR43214">
    <property type="entry name" value="TWO-COMPONENT RESPONSE REGULATOR"/>
    <property type="match status" value="1"/>
</dbReference>
<dbReference type="GO" id="GO:0006355">
    <property type="term" value="P:regulation of DNA-templated transcription"/>
    <property type="evidence" value="ECO:0007669"/>
    <property type="project" value="InterPro"/>
</dbReference>
<dbReference type="PRINTS" id="PR00038">
    <property type="entry name" value="HTHLUXR"/>
</dbReference>
<dbReference type="Gene3D" id="3.40.50.2300">
    <property type="match status" value="1"/>
</dbReference>
<name>A0A0P6YAU5_9CHLR</name>
<dbReference type="EMBL" id="LGCL01000015">
    <property type="protein sequence ID" value="KPL79024.1"/>
    <property type="molecule type" value="Genomic_DNA"/>
</dbReference>
<dbReference type="RefSeq" id="WP_075061634.1">
    <property type="nucleotide sequence ID" value="NZ_LGCL01000015.1"/>
</dbReference>